<evidence type="ECO:0000256" key="6">
    <source>
        <dbReference type="RuleBase" id="RU363042"/>
    </source>
</evidence>
<evidence type="ECO:0000256" key="1">
    <source>
        <dbReference type="ARBA" id="ARBA00004651"/>
    </source>
</evidence>
<comment type="subcellular location">
    <subcellularLocation>
        <location evidence="1 6">Cell membrane</location>
        <topology evidence="1 6">Multi-pass membrane protein</topology>
    </subcellularLocation>
</comment>
<proteinExistence type="inferred from homology"/>
<keyword evidence="4 6" id="KW-1133">Transmembrane helix</keyword>
<evidence type="ECO:0000256" key="4">
    <source>
        <dbReference type="ARBA" id="ARBA00022989"/>
    </source>
</evidence>
<dbReference type="GO" id="GO:0050071">
    <property type="term" value="F:phosphatidylglycerol lysyltransferase activity"/>
    <property type="evidence" value="ECO:0007669"/>
    <property type="project" value="UniProtKB-EC"/>
</dbReference>
<feature type="transmembrane region" description="Helical" evidence="6">
    <location>
        <begin position="250"/>
        <end position="269"/>
    </location>
</feature>
<evidence type="ECO:0000256" key="3">
    <source>
        <dbReference type="ARBA" id="ARBA00022692"/>
    </source>
</evidence>
<feature type="transmembrane region" description="Helical" evidence="6">
    <location>
        <begin position="87"/>
        <end position="108"/>
    </location>
</feature>
<organism evidence="7 8">
    <name type="scientific">Sulfobacillus benefaciens</name>
    <dbReference type="NCBI Taxonomy" id="453960"/>
    <lineage>
        <taxon>Bacteria</taxon>
        <taxon>Bacillati</taxon>
        <taxon>Bacillota</taxon>
        <taxon>Clostridia</taxon>
        <taxon>Eubacteriales</taxon>
        <taxon>Clostridiales Family XVII. Incertae Sedis</taxon>
        <taxon>Sulfobacillus</taxon>
    </lineage>
</organism>
<dbReference type="Pfam" id="PF03706">
    <property type="entry name" value="LPG_synthase_TM"/>
    <property type="match status" value="1"/>
</dbReference>
<name>A0A2T2X0W3_9FIRM</name>
<comment type="catalytic activity">
    <reaction evidence="6">
        <text>L-lysyl-tRNA(Lys) + a 1,2-diacyl-sn-glycero-3-phospho-(1'-sn-glycerol) = a 1,2-diacyl-sn-glycero-3-phospho-1'-(3'-O-L-lysyl)-sn-glycerol + tRNA(Lys)</text>
        <dbReference type="Rhea" id="RHEA:10668"/>
        <dbReference type="Rhea" id="RHEA-COMP:9696"/>
        <dbReference type="Rhea" id="RHEA-COMP:9697"/>
        <dbReference type="ChEBI" id="CHEBI:64716"/>
        <dbReference type="ChEBI" id="CHEBI:75792"/>
        <dbReference type="ChEBI" id="CHEBI:78442"/>
        <dbReference type="ChEBI" id="CHEBI:78529"/>
        <dbReference type="EC" id="2.3.2.3"/>
    </reaction>
</comment>
<dbReference type="PANTHER" id="PTHR39087">
    <property type="entry name" value="UPF0104 MEMBRANE PROTEIN MJ1595"/>
    <property type="match status" value="1"/>
</dbReference>
<feature type="transmembrane region" description="Helical" evidence="6">
    <location>
        <begin position="296"/>
        <end position="321"/>
    </location>
</feature>
<evidence type="ECO:0000256" key="5">
    <source>
        <dbReference type="ARBA" id="ARBA00023136"/>
    </source>
</evidence>
<keyword evidence="6" id="KW-0443">Lipid metabolism</keyword>
<comment type="similarity">
    <text evidence="6">Belongs to the LPG synthase family.</text>
</comment>
<feature type="transmembrane region" description="Helical" evidence="6">
    <location>
        <begin position="161"/>
        <end position="183"/>
    </location>
</feature>
<keyword evidence="5 6" id="KW-0472">Membrane</keyword>
<protein>
    <recommendedName>
        <fullName evidence="6">Phosphatidylglycerol lysyltransferase</fullName>
        <ecNumber evidence="6">2.3.2.3</ecNumber>
    </recommendedName>
    <alternativeName>
        <fullName evidence="6">Lysylphosphatidylglycerol synthase</fullName>
    </alternativeName>
</protein>
<dbReference type="InterPro" id="IPR022791">
    <property type="entry name" value="L-PG_synthase/AglD"/>
</dbReference>
<reference evidence="7 8" key="1">
    <citation type="journal article" date="2014" name="BMC Genomics">
        <title>Comparison of environmental and isolate Sulfobacillus genomes reveals diverse carbon, sulfur, nitrogen, and hydrogen metabolisms.</title>
        <authorList>
            <person name="Justice N.B."/>
            <person name="Norman A."/>
            <person name="Brown C.T."/>
            <person name="Singh A."/>
            <person name="Thomas B.C."/>
            <person name="Banfield J.F."/>
        </authorList>
    </citation>
    <scope>NUCLEOTIDE SEQUENCE [LARGE SCALE GENOMIC DNA]</scope>
    <source>
        <strain evidence="7">AMDSBA1</strain>
    </source>
</reference>
<keyword evidence="6" id="KW-0808">Transferase</keyword>
<dbReference type="EMBL" id="PXYT01000021">
    <property type="protein sequence ID" value="PSR28124.1"/>
    <property type="molecule type" value="Genomic_DNA"/>
</dbReference>
<evidence type="ECO:0000313" key="7">
    <source>
        <dbReference type="EMBL" id="PSR28124.1"/>
    </source>
</evidence>
<keyword evidence="6" id="KW-0046">Antibiotic resistance</keyword>
<comment type="caution">
    <text evidence="7">The sequence shown here is derived from an EMBL/GenBank/DDBJ whole genome shotgun (WGS) entry which is preliminary data.</text>
</comment>
<dbReference type="GO" id="GO:0006629">
    <property type="term" value="P:lipid metabolic process"/>
    <property type="evidence" value="ECO:0007669"/>
    <property type="project" value="UniProtKB-KW"/>
</dbReference>
<dbReference type="GO" id="GO:0046677">
    <property type="term" value="P:response to antibiotic"/>
    <property type="evidence" value="ECO:0007669"/>
    <property type="project" value="UniProtKB-KW"/>
</dbReference>
<feature type="transmembrane region" description="Helical" evidence="6">
    <location>
        <begin position="47"/>
        <end position="66"/>
    </location>
</feature>
<evidence type="ECO:0000256" key="2">
    <source>
        <dbReference type="ARBA" id="ARBA00022475"/>
    </source>
</evidence>
<evidence type="ECO:0000313" key="8">
    <source>
        <dbReference type="Proteomes" id="UP000242699"/>
    </source>
</evidence>
<keyword evidence="2" id="KW-1003">Cell membrane</keyword>
<dbReference type="EC" id="2.3.2.3" evidence="6"/>
<keyword evidence="3 6" id="KW-0812">Transmembrane</keyword>
<dbReference type="AlphaFoldDB" id="A0A2T2X0W3"/>
<dbReference type="GO" id="GO:0005886">
    <property type="term" value="C:plasma membrane"/>
    <property type="evidence" value="ECO:0007669"/>
    <property type="project" value="UniProtKB-SubCell"/>
</dbReference>
<feature type="transmembrane region" description="Helical" evidence="6">
    <location>
        <begin position="220"/>
        <end position="238"/>
    </location>
</feature>
<feature type="transmembrane region" description="Helical" evidence="6">
    <location>
        <begin position="14"/>
        <end position="35"/>
    </location>
</feature>
<sequence>MISTAHPERRPGRWLKTAAILGISGVVVILLLHKMPLDKVSEAWQRLSLPTLAAALLCQILFLEMRTLRFAVMAEKLPLSGRLSSRAYRWFGATALYSMTAAAFPGGLGELMLPVYLKPFGVSTGSSLGLAVGSRLFDVGWSVLLGLLFGLWLLPAHGWDLVRTALILAAVGIIAAVALIRLIDPVRLSARLRLPAWARRILLTAAKAREIISRLSWRDLLVVSGMTLGIKLASTLFYDLIARGMGYTPGFLHLAAAMMFFSLLMVIPIQSPGGFGTSEAWWTLGLTLVGVPLKEALILGIGFQILNLLYVSAIGGLFMLARGWPRYGALRKTGT</sequence>
<accession>A0A2T2X0W3</accession>
<feature type="transmembrane region" description="Helical" evidence="6">
    <location>
        <begin position="128"/>
        <end position="154"/>
    </location>
</feature>
<dbReference type="Proteomes" id="UP000242699">
    <property type="component" value="Unassembled WGS sequence"/>
</dbReference>
<gene>
    <name evidence="6" type="primary">mprF</name>
    <name evidence="7" type="ORF">C7B43_10385</name>
</gene>
<dbReference type="PANTHER" id="PTHR39087:SF2">
    <property type="entry name" value="UPF0104 MEMBRANE PROTEIN MJ1595"/>
    <property type="match status" value="1"/>
</dbReference>
<comment type="function">
    <text evidence="6">Catalyzes the transfer of a lysyl group from L-lysyl-tRNA(Lys) to membrane-bound phosphatidylglycerol (PG), which produces lysylphosphatidylglycerol (LPG), a major component of the bacterial membrane with a positive net charge. LPG synthesis contributes to bacterial virulence as it is involved in the resistance mechanism against cationic antimicrobial peptides (CAMP) produces by the host's immune system (defensins, cathelicidins) and by the competing microorganisms.</text>
</comment>